<dbReference type="SUPFAM" id="SSF75420">
    <property type="entry name" value="YhbC-like, N-terminal domain"/>
    <property type="match status" value="1"/>
</dbReference>
<accession>A0A219B9W3</accession>
<evidence type="ECO:0000259" key="5">
    <source>
        <dbReference type="Pfam" id="PF17384"/>
    </source>
</evidence>
<dbReference type="InterPro" id="IPR028989">
    <property type="entry name" value="RimP_N"/>
</dbReference>
<comment type="similarity">
    <text evidence="3">Belongs to the RimP family.</text>
</comment>
<dbReference type="SUPFAM" id="SSF74942">
    <property type="entry name" value="YhbC-like, C-terminal domain"/>
    <property type="match status" value="1"/>
</dbReference>
<evidence type="ECO:0000259" key="4">
    <source>
        <dbReference type="Pfam" id="PF02576"/>
    </source>
</evidence>
<keyword evidence="7" id="KW-1185">Reference proteome</keyword>
<dbReference type="OrthoDB" id="9805006at2"/>
<organism evidence="6 7">
    <name type="scientific">Pacificimonas flava</name>
    <dbReference type="NCBI Taxonomy" id="1234595"/>
    <lineage>
        <taxon>Bacteria</taxon>
        <taxon>Pseudomonadati</taxon>
        <taxon>Pseudomonadota</taxon>
        <taxon>Alphaproteobacteria</taxon>
        <taxon>Sphingomonadales</taxon>
        <taxon>Sphingosinicellaceae</taxon>
        <taxon>Pacificimonas</taxon>
    </lineage>
</organism>
<feature type="domain" description="Ribosome maturation factor RimP C-terminal" evidence="5">
    <location>
        <begin position="86"/>
        <end position="153"/>
    </location>
</feature>
<dbReference type="HAMAP" id="MF_01077">
    <property type="entry name" value="RimP"/>
    <property type="match status" value="1"/>
</dbReference>
<dbReference type="GO" id="GO:0000028">
    <property type="term" value="P:ribosomal small subunit assembly"/>
    <property type="evidence" value="ECO:0007669"/>
    <property type="project" value="TreeGrafter"/>
</dbReference>
<dbReference type="NCBIfam" id="NF000932">
    <property type="entry name" value="PRK00092.2-5"/>
    <property type="match status" value="1"/>
</dbReference>
<dbReference type="CDD" id="cd01734">
    <property type="entry name" value="YlxS_C"/>
    <property type="match status" value="1"/>
</dbReference>
<keyword evidence="1 3" id="KW-0963">Cytoplasm</keyword>
<dbReference type="InterPro" id="IPR003728">
    <property type="entry name" value="Ribosome_maturation_RimP"/>
</dbReference>
<dbReference type="PANTHER" id="PTHR33867">
    <property type="entry name" value="RIBOSOME MATURATION FACTOR RIMP"/>
    <property type="match status" value="1"/>
</dbReference>
<evidence type="ECO:0000256" key="1">
    <source>
        <dbReference type="ARBA" id="ARBA00022490"/>
    </source>
</evidence>
<dbReference type="AlphaFoldDB" id="A0A219B9W3"/>
<dbReference type="Gene3D" id="2.30.30.180">
    <property type="entry name" value="Ribosome maturation factor RimP, C-terminal domain"/>
    <property type="match status" value="1"/>
</dbReference>
<evidence type="ECO:0000313" key="7">
    <source>
        <dbReference type="Proteomes" id="UP000198462"/>
    </source>
</evidence>
<protein>
    <recommendedName>
        <fullName evidence="3">Ribosome maturation factor RimP</fullName>
    </recommendedName>
</protein>
<dbReference type="EMBL" id="NFZT01000001">
    <property type="protein sequence ID" value="OWV34568.1"/>
    <property type="molecule type" value="Genomic_DNA"/>
</dbReference>
<feature type="domain" description="Ribosome maturation factor RimP N-terminal" evidence="4">
    <location>
        <begin position="10"/>
        <end position="83"/>
    </location>
</feature>
<dbReference type="InterPro" id="IPR028998">
    <property type="entry name" value="RimP_C"/>
</dbReference>
<dbReference type="GO" id="GO:0006412">
    <property type="term" value="P:translation"/>
    <property type="evidence" value="ECO:0007669"/>
    <property type="project" value="TreeGrafter"/>
</dbReference>
<sequence>MADIEALTAMIEPVVTRQGFELVRVQMINTEAGPTLQVMAEDEAGLLHIDQCAALSREISELLDETDPIEGEYNLEVSSPGIDRPLTRAKDFSLWSGHKVRIQLVEAVEGRKKMQGTLLGIDGDAVKVRLEDGSGQEFLIPRSEIHSAKLVLTDDLIAATQPQQMN</sequence>
<comment type="caution">
    <text evidence="6">The sequence shown here is derived from an EMBL/GenBank/DDBJ whole genome shotgun (WGS) entry which is preliminary data.</text>
</comment>
<reference evidence="7" key="1">
    <citation type="submission" date="2017-05" db="EMBL/GenBank/DDBJ databases">
        <authorList>
            <person name="Lin X."/>
        </authorList>
    </citation>
    <scope>NUCLEOTIDE SEQUENCE [LARGE SCALE GENOMIC DNA]</scope>
    <source>
        <strain evidence="7">JLT2012</strain>
    </source>
</reference>
<dbReference type="Proteomes" id="UP000198462">
    <property type="component" value="Unassembled WGS sequence"/>
</dbReference>
<dbReference type="InterPro" id="IPR036847">
    <property type="entry name" value="RimP_C_sf"/>
</dbReference>
<evidence type="ECO:0000256" key="2">
    <source>
        <dbReference type="ARBA" id="ARBA00022517"/>
    </source>
</evidence>
<dbReference type="Pfam" id="PF17384">
    <property type="entry name" value="DUF150_C"/>
    <property type="match status" value="1"/>
</dbReference>
<name>A0A219B9W3_9SPHN</name>
<evidence type="ECO:0000313" key="6">
    <source>
        <dbReference type="EMBL" id="OWV34568.1"/>
    </source>
</evidence>
<keyword evidence="2 3" id="KW-0690">Ribosome biogenesis</keyword>
<dbReference type="PANTHER" id="PTHR33867:SF1">
    <property type="entry name" value="RIBOSOME MATURATION FACTOR RIMP"/>
    <property type="match status" value="1"/>
</dbReference>
<dbReference type="GO" id="GO:0005829">
    <property type="term" value="C:cytosol"/>
    <property type="evidence" value="ECO:0007669"/>
    <property type="project" value="TreeGrafter"/>
</dbReference>
<comment type="subcellular location">
    <subcellularLocation>
        <location evidence="3">Cytoplasm</location>
    </subcellularLocation>
</comment>
<evidence type="ECO:0000256" key="3">
    <source>
        <dbReference type="HAMAP-Rule" id="MF_01077"/>
    </source>
</evidence>
<comment type="function">
    <text evidence="3">Required for maturation of 30S ribosomal subunits.</text>
</comment>
<dbReference type="Pfam" id="PF02576">
    <property type="entry name" value="RimP_N"/>
    <property type="match status" value="1"/>
</dbReference>
<proteinExistence type="inferred from homology"/>
<dbReference type="InterPro" id="IPR035956">
    <property type="entry name" value="RimP_N_sf"/>
</dbReference>
<gene>
    <name evidence="3" type="primary">rimP</name>
    <name evidence="6" type="ORF">B5C34_00875</name>
</gene>
<dbReference type="FunFam" id="3.30.300.70:FF:000001">
    <property type="entry name" value="Ribosome maturation factor RimP"/>
    <property type="match status" value="1"/>
</dbReference>
<dbReference type="Gene3D" id="3.30.300.70">
    <property type="entry name" value="RimP-like superfamily, N-terminal"/>
    <property type="match status" value="1"/>
</dbReference>